<proteinExistence type="predicted"/>
<dbReference type="Proteomes" id="UP000011668">
    <property type="component" value="Unassembled WGS sequence"/>
</dbReference>
<gene>
    <name evidence="2" type="ORF">AG1IA_03645</name>
</gene>
<sequence>MIKSRPLYAEIPPPQFLDHHPSPSRIQSQGSDFRGDVHIN</sequence>
<dbReference type="EMBL" id="AFRT01000860">
    <property type="protein sequence ID" value="ELU42326.1"/>
    <property type="molecule type" value="Genomic_DNA"/>
</dbReference>
<accession>L8WW84</accession>
<keyword evidence="3" id="KW-1185">Reference proteome</keyword>
<evidence type="ECO:0000313" key="3">
    <source>
        <dbReference type="Proteomes" id="UP000011668"/>
    </source>
</evidence>
<comment type="caution">
    <text evidence="2">The sequence shown here is derived from an EMBL/GenBank/DDBJ whole genome shotgun (WGS) entry which is preliminary data.</text>
</comment>
<dbReference type="AlphaFoldDB" id="L8WW84"/>
<feature type="region of interest" description="Disordered" evidence="1">
    <location>
        <begin position="1"/>
        <end position="40"/>
    </location>
</feature>
<evidence type="ECO:0000313" key="2">
    <source>
        <dbReference type="EMBL" id="ELU42326.1"/>
    </source>
</evidence>
<protein>
    <submittedName>
        <fullName evidence="2">Uncharacterized protein</fullName>
    </submittedName>
</protein>
<reference evidence="2 3" key="1">
    <citation type="journal article" date="2013" name="Nat. Commun.">
        <title>The evolution and pathogenic mechanisms of the rice sheath blight pathogen.</title>
        <authorList>
            <person name="Zheng A."/>
            <person name="Lin R."/>
            <person name="Xu L."/>
            <person name="Qin P."/>
            <person name="Tang C."/>
            <person name="Ai P."/>
            <person name="Zhang D."/>
            <person name="Liu Y."/>
            <person name="Sun Z."/>
            <person name="Feng H."/>
            <person name="Wang Y."/>
            <person name="Chen Y."/>
            <person name="Liang X."/>
            <person name="Fu R."/>
            <person name="Li Q."/>
            <person name="Zhang J."/>
            <person name="Yu X."/>
            <person name="Xie Z."/>
            <person name="Ding L."/>
            <person name="Guan P."/>
            <person name="Tang J."/>
            <person name="Liang Y."/>
            <person name="Wang S."/>
            <person name="Deng Q."/>
            <person name="Li S."/>
            <person name="Zhu J."/>
            <person name="Wang L."/>
            <person name="Liu H."/>
            <person name="Li P."/>
        </authorList>
    </citation>
    <scope>NUCLEOTIDE SEQUENCE [LARGE SCALE GENOMIC DNA]</scope>
    <source>
        <strain evidence="3">AG-1 IA</strain>
    </source>
</reference>
<name>L8WW84_THACA</name>
<dbReference type="HOGENOM" id="CLU_3299680_0_0_1"/>
<evidence type="ECO:0000256" key="1">
    <source>
        <dbReference type="SAM" id="MobiDB-lite"/>
    </source>
</evidence>
<organism evidence="2 3">
    <name type="scientific">Thanatephorus cucumeris (strain AG1-IA)</name>
    <name type="common">Rice sheath blight fungus</name>
    <name type="synonym">Rhizoctonia solani</name>
    <dbReference type="NCBI Taxonomy" id="983506"/>
    <lineage>
        <taxon>Eukaryota</taxon>
        <taxon>Fungi</taxon>
        <taxon>Dikarya</taxon>
        <taxon>Basidiomycota</taxon>
        <taxon>Agaricomycotina</taxon>
        <taxon>Agaricomycetes</taxon>
        <taxon>Cantharellales</taxon>
        <taxon>Ceratobasidiaceae</taxon>
        <taxon>Rhizoctonia</taxon>
        <taxon>Rhizoctonia solani AG-1</taxon>
    </lineage>
</organism>